<comment type="similarity">
    <text evidence="12 13">Belongs to the TonB-dependent receptor family.</text>
</comment>
<accession>A0ABQ6XCR1</accession>
<keyword evidence="4" id="KW-0410">Iron transport</keyword>
<keyword evidence="8" id="KW-0406">Ion transport</keyword>
<dbReference type="PROSITE" id="PS52016">
    <property type="entry name" value="TONB_DEPENDENT_REC_3"/>
    <property type="match status" value="1"/>
</dbReference>
<dbReference type="InterPro" id="IPR012910">
    <property type="entry name" value="Plug_dom"/>
</dbReference>
<keyword evidence="11 12" id="KW-0998">Cell outer membrane</keyword>
<organism evidence="17 18">
    <name type="scientific">Vreelandella piezotolerans</name>
    <dbReference type="NCBI Taxonomy" id="2609667"/>
    <lineage>
        <taxon>Bacteria</taxon>
        <taxon>Pseudomonadati</taxon>
        <taxon>Pseudomonadota</taxon>
        <taxon>Gammaproteobacteria</taxon>
        <taxon>Oceanospirillales</taxon>
        <taxon>Halomonadaceae</taxon>
        <taxon>Vreelandella</taxon>
    </lineage>
</organism>
<dbReference type="SUPFAM" id="SSF56935">
    <property type="entry name" value="Porins"/>
    <property type="match status" value="1"/>
</dbReference>
<dbReference type="Gene3D" id="2.40.170.20">
    <property type="entry name" value="TonB-dependent receptor, beta-barrel domain"/>
    <property type="match status" value="1"/>
</dbReference>
<keyword evidence="6 14" id="KW-0732">Signal</keyword>
<feature type="signal peptide" evidence="14">
    <location>
        <begin position="1"/>
        <end position="22"/>
    </location>
</feature>
<keyword evidence="5 12" id="KW-0812">Transmembrane</keyword>
<evidence type="ECO:0000256" key="8">
    <source>
        <dbReference type="ARBA" id="ARBA00023065"/>
    </source>
</evidence>
<evidence type="ECO:0000256" key="3">
    <source>
        <dbReference type="ARBA" id="ARBA00022452"/>
    </source>
</evidence>
<evidence type="ECO:0000256" key="10">
    <source>
        <dbReference type="ARBA" id="ARBA00023136"/>
    </source>
</evidence>
<evidence type="ECO:0000256" key="9">
    <source>
        <dbReference type="ARBA" id="ARBA00023077"/>
    </source>
</evidence>
<dbReference type="EMBL" id="VWRT01000001">
    <property type="protein sequence ID" value="KAE8439801.1"/>
    <property type="molecule type" value="Genomic_DNA"/>
</dbReference>
<keyword evidence="17" id="KW-0675">Receptor</keyword>
<dbReference type="InterPro" id="IPR036942">
    <property type="entry name" value="Beta-barrel_TonB_sf"/>
</dbReference>
<keyword evidence="2 12" id="KW-0813">Transport</keyword>
<evidence type="ECO:0000256" key="5">
    <source>
        <dbReference type="ARBA" id="ARBA00022692"/>
    </source>
</evidence>
<reference evidence="17 18" key="1">
    <citation type="submission" date="2019-09" db="EMBL/GenBank/DDBJ databases">
        <title>The Halomonas whole genome shotgun (WGS).</title>
        <authorList>
            <person name="Xie Z."/>
        </authorList>
    </citation>
    <scope>NUCLEOTIDE SEQUENCE [LARGE SCALE GENOMIC DNA]</scope>
    <source>
        <strain evidence="17 18">NBT06E8</strain>
    </source>
</reference>
<evidence type="ECO:0000256" key="11">
    <source>
        <dbReference type="ARBA" id="ARBA00023237"/>
    </source>
</evidence>
<dbReference type="Pfam" id="PF07715">
    <property type="entry name" value="Plug"/>
    <property type="match status" value="1"/>
</dbReference>
<keyword evidence="3 12" id="KW-1134">Transmembrane beta strand</keyword>
<evidence type="ECO:0000256" key="6">
    <source>
        <dbReference type="ARBA" id="ARBA00022729"/>
    </source>
</evidence>
<evidence type="ECO:0000313" key="17">
    <source>
        <dbReference type="EMBL" id="KAE8439801.1"/>
    </source>
</evidence>
<evidence type="ECO:0000256" key="14">
    <source>
        <dbReference type="SAM" id="SignalP"/>
    </source>
</evidence>
<evidence type="ECO:0000259" key="16">
    <source>
        <dbReference type="Pfam" id="PF07715"/>
    </source>
</evidence>
<dbReference type="Gene3D" id="2.170.130.10">
    <property type="entry name" value="TonB-dependent receptor, plug domain"/>
    <property type="match status" value="1"/>
</dbReference>
<evidence type="ECO:0000259" key="15">
    <source>
        <dbReference type="Pfam" id="PF00593"/>
    </source>
</evidence>
<dbReference type="PANTHER" id="PTHR32552:SF68">
    <property type="entry name" value="FERRICHROME OUTER MEMBRANE TRANSPORTER_PHAGE RECEPTOR"/>
    <property type="match status" value="1"/>
</dbReference>
<feature type="domain" description="TonB-dependent receptor-like beta-barrel" evidence="15">
    <location>
        <begin position="239"/>
        <end position="645"/>
    </location>
</feature>
<protein>
    <submittedName>
        <fullName evidence="17">TonB-dependent receptor</fullName>
    </submittedName>
</protein>
<dbReference type="InterPro" id="IPR000531">
    <property type="entry name" value="Beta-barrel_TonB"/>
</dbReference>
<evidence type="ECO:0000256" key="2">
    <source>
        <dbReference type="ARBA" id="ARBA00022448"/>
    </source>
</evidence>
<comment type="caution">
    <text evidence="17">The sequence shown here is derived from an EMBL/GenBank/DDBJ whole genome shotgun (WGS) entry which is preliminary data.</text>
</comment>
<evidence type="ECO:0000256" key="4">
    <source>
        <dbReference type="ARBA" id="ARBA00022496"/>
    </source>
</evidence>
<keyword evidence="9 13" id="KW-0798">TonB box</keyword>
<dbReference type="Pfam" id="PF00593">
    <property type="entry name" value="TonB_dep_Rec_b-barrel"/>
    <property type="match status" value="1"/>
</dbReference>
<feature type="domain" description="TonB-dependent receptor plug" evidence="16">
    <location>
        <begin position="45"/>
        <end position="155"/>
    </location>
</feature>
<proteinExistence type="inferred from homology"/>
<dbReference type="InterPro" id="IPR039426">
    <property type="entry name" value="TonB-dep_rcpt-like"/>
</dbReference>
<evidence type="ECO:0000256" key="12">
    <source>
        <dbReference type="PROSITE-ProRule" id="PRU01360"/>
    </source>
</evidence>
<evidence type="ECO:0000256" key="1">
    <source>
        <dbReference type="ARBA" id="ARBA00004571"/>
    </source>
</evidence>
<dbReference type="CDD" id="cd01347">
    <property type="entry name" value="ligand_gated_channel"/>
    <property type="match status" value="1"/>
</dbReference>
<dbReference type="PANTHER" id="PTHR32552">
    <property type="entry name" value="FERRICHROME IRON RECEPTOR-RELATED"/>
    <property type="match status" value="1"/>
</dbReference>
<dbReference type="RefSeq" id="WP_153842186.1">
    <property type="nucleotide sequence ID" value="NZ_CP048602.1"/>
</dbReference>
<evidence type="ECO:0000313" key="18">
    <source>
        <dbReference type="Proteomes" id="UP000466130"/>
    </source>
</evidence>
<dbReference type="InterPro" id="IPR037066">
    <property type="entry name" value="Plug_dom_sf"/>
</dbReference>
<keyword evidence="18" id="KW-1185">Reference proteome</keyword>
<comment type="subcellular location">
    <subcellularLocation>
        <location evidence="1 12">Cell outer membrane</location>
        <topology evidence="1 12">Multi-pass membrane protein</topology>
    </subcellularLocation>
</comment>
<feature type="chain" id="PRO_5045513507" evidence="14">
    <location>
        <begin position="23"/>
        <end position="680"/>
    </location>
</feature>
<keyword evidence="7" id="KW-0408">Iron</keyword>
<dbReference type="Proteomes" id="UP000466130">
    <property type="component" value="Unassembled WGS sequence"/>
</dbReference>
<keyword evidence="10 12" id="KW-0472">Membrane</keyword>
<gene>
    <name evidence="17" type="ORF">F1978_00670</name>
</gene>
<evidence type="ECO:0000256" key="13">
    <source>
        <dbReference type="RuleBase" id="RU003357"/>
    </source>
</evidence>
<sequence>MNRYFTPSLLLISSALTTPVWAQTATQAALPTVEVNAPRLSRELYATPAAVSTIDRDAIAQGQQRVRLDESLDRVPGVFLQNRDNFAQGQRISIRGFGARAPFGVRGITVMVDGIPYTLPDGQAQLDAIDLDSAERIEVIRGPSSVLYGNAAGGVIDITTADGRDNPGTRLRVGAGSDGYQKVALQNGGVQGDWSHHISLTALNVDGYREQSSTEKYLLNAKLRRELGSDRALTAIINLLDNPRSEDPGALNAREVAEGRDQAAPNSLALDAGQTVDQQLIGLQYEDLAAGDGELYLKGFIAQRDFEQQLPFVGSSRLGYQRDYMGASAEYHHEVTLGSLPLNYIVGVDAARQKDERFRNAVNSQGAVGEPLADETQTATSTGVFAQGDIALSEPLTLSLGARFDRVDLDVDDDFAADGDQSGQRTFNEWSGSAGLSYRYRPQHQAYINTGTAFETPTFSEFANPAGGGFNPSVEPQKAWNREVGLRGYIAPLALDYDVAFFSVRVRDELVPYDEGGRTFYQNAGDTNRDGVELALGWQLADQWRLDSALTLARYEFDEFATPSERFDGNRIPGLPEQTWVSQLTWENLGERFATLETEYVGDLVADNANQTAVDSYWLVNLRVGDGWQLSPQTRLSAYVGLRNLLDEEHYSNVRLNGTFGRFYEPAPGRSVYGGLELSF</sequence>
<name>A0ABQ6XCR1_9GAMM</name>
<evidence type="ECO:0000256" key="7">
    <source>
        <dbReference type="ARBA" id="ARBA00023004"/>
    </source>
</evidence>